<reference evidence="1 2" key="1">
    <citation type="submission" date="2023-07" db="EMBL/GenBank/DDBJ databases">
        <title>Sorghum-associated microbial communities from plants grown in Nebraska, USA.</title>
        <authorList>
            <person name="Schachtman D."/>
        </authorList>
    </citation>
    <scope>NUCLEOTIDE SEQUENCE [LARGE SCALE GENOMIC DNA]</scope>
    <source>
        <strain evidence="1 2">584</strain>
    </source>
</reference>
<accession>A0ABU1K0C8</accession>
<evidence type="ECO:0008006" key="3">
    <source>
        <dbReference type="Google" id="ProtNLM"/>
    </source>
</evidence>
<sequence length="283" mass="31875">MPFPQVTEADRAAFWRDGYVVKSGFFDAEEIGLLQQAIAQDEGIRSHVVALKDSLGGSTELALWNHPGDDLFGAFARCERMVDGAERLLGGEVYHYHSKLTMKRPRAGGAWDWHQDYGYWYNNGCLYPDMLSVAIAVDRATRENGCLQMIRGSHKLGRIDHGRVGGQTGADMERVNQALERMPRDYMEMAPGDVCFFHANTLHASEQNKSEHSRNVMLCCYNAAWNDPYKAHHHPGYTRLERVADDRIKAMGLTLDAGHRAFFDPERDETVEAKTQPEGTAAR</sequence>
<evidence type="ECO:0000313" key="2">
    <source>
        <dbReference type="Proteomes" id="UP001262410"/>
    </source>
</evidence>
<dbReference type="SUPFAM" id="SSF51197">
    <property type="entry name" value="Clavaminate synthase-like"/>
    <property type="match status" value="1"/>
</dbReference>
<name>A0ABU1K0C8_9PROT</name>
<protein>
    <recommendedName>
        <fullName evidence="3">Phytanoyl-CoA dioxygenase family protein</fullName>
    </recommendedName>
</protein>
<keyword evidence="2" id="KW-1185">Reference proteome</keyword>
<dbReference type="PANTHER" id="PTHR20883:SF51">
    <property type="entry name" value="PHYTANOYL-COA HYDROXYLASE"/>
    <property type="match status" value="1"/>
</dbReference>
<gene>
    <name evidence="1" type="ORF">E9232_006875</name>
</gene>
<dbReference type="Pfam" id="PF05721">
    <property type="entry name" value="PhyH"/>
    <property type="match status" value="1"/>
</dbReference>
<dbReference type="RefSeq" id="WP_309801781.1">
    <property type="nucleotide sequence ID" value="NZ_JAVDPW010000018.1"/>
</dbReference>
<comment type="caution">
    <text evidence="1">The sequence shown here is derived from an EMBL/GenBank/DDBJ whole genome shotgun (WGS) entry which is preliminary data.</text>
</comment>
<dbReference type="PANTHER" id="PTHR20883">
    <property type="entry name" value="PHYTANOYL-COA DIOXYGENASE DOMAIN CONTAINING 1"/>
    <property type="match status" value="1"/>
</dbReference>
<evidence type="ECO:0000313" key="1">
    <source>
        <dbReference type="EMBL" id="MDR6294321.1"/>
    </source>
</evidence>
<organism evidence="1 2">
    <name type="scientific">Inquilinus ginsengisoli</name>
    <dbReference type="NCBI Taxonomy" id="363840"/>
    <lineage>
        <taxon>Bacteria</taxon>
        <taxon>Pseudomonadati</taxon>
        <taxon>Pseudomonadota</taxon>
        <taxon>Alphaproteobacteria</taxon>
        <taxon>Rhodospirillales</taxon>
        <taxon>Rhodospirillaceae</taxon>
        <taxon>Inquilinus</taxon>
    </lineage>
</organism>
<dbReference type="EMBL" id="JAVDPW010000018">
    <property type="protein sequence ID" value="MDR6294321.1"/>
    <property type="molecule type" value="Genomic_DNA"/>
</dbReference>
<dbReference type="InterPro" id="IPR008775">
    <property type="entry name" value="Phytyl_CoA_dOase-like"/>
</dbReference>
<proteinExistence type="predicted"/>
<dbReference type="Gene3D" id="2.60.120.620">
    <property type="entry name" value="q2cbj1_9rhob like domain"/>
    <property type="match status" value="1"/>
</dbReference>
<dbReference type="Proteomes" id="UP001262410">
    <property type="component" value="Unassembled WGS sequence"/>
</dbReference>